<name>A0A395TZU5_VIBCL</name>
<comment type="caution">
    <text evidence="1">The sequence shown here is derived from an EMBL/GenBank/DDBJ whole genome shotgun (WGS) entry which is preliminary data.</text>
</comment>
<dbReference type="RefSeq" id="WP_088412249.1">
    <property type="nucleotide sequence ID" value="NZ_MWRD01000351.1"/>
</dbReference>
<dbReference type="AlphaFoldDB" id="A0A395TZU5"/>
<organism evidence="1 2">
    <name type="scientific">Vibrio cholerae</name>
    <dbReference type="NCBI Taxonomy" id="666"/>
    <lineage>
        <taxon>Bacteria</taxon>
        <taxon>Pseudomonadati</taxon>
        <taxon>Pseudomonadota</taxon>
        <taxon>Gammaproteobacteria</taxon>
        <taxon>Vibrionales</taxon>
        <taxon>Vibrionaceae</taxon>
        <taxon>Vibrio</taxon>
    </lineage>
</organism>
<accession>A0A395TZU5</accession>
<reference evidence="1 2" key="1">
    <citation type="journal article" date="2017" name="Emerg. Infect. Dis.">
        <title>Carbapenemase VCC-1-Producing Vibrio cholerae in Coastal Waters of Germany.</title>
        <authorList>
            <person name="Hammerl J.A."/>
            <person name="Jackel C."/>
            <person name="Bortolaia V."/>
            <person name="Schwartz K."/>
            <person name="Bier N."/>
            <person name="Hendriksen R.S."/>
            <person name="Guerra B."/>
            <person name="Strauch E."/>
        </authorList>
    </citation>
    <scope>NUCLEOTIDE SEQUENCE [LARGE SCALE GENOMIC DNA]</scope>
    <source>
        <strain evidence="1 2">VN-2825</strain>
    </source>
</reference>
<evidence type="ECO:0000313" key="2">
    <source>
        <dbReference type="Proteomes" id="UP000266701"/>
    </source>
</evidence>
<evidence type="ECO:0000313" key="1">
    <source>
        <dbReference type="EMBL" id="RGP89832.1"/>
    </source>
</evidence>
<sequence length="134" mass="15284">MQVNKRSFARLVNANRAILIKYYSLLKSGTQLELSTSITGHAIKSNYIPPRVPPPGSALKTWYCDNSAPQWACRAAFDLLIQLDWTPKNEIERAIAARYLTLNNHNITQQWQDILGEWLTIAQTINKENSNDIE</sequence>
<proteinExistence type="predicted"/>
<protein>
    <submittedName>
        <fullName evidence="1">Uncharacterized protein</fullName>
    </submittedName>
</protein>
<dbReference type="EMBL" id="MCBA01000067">
    <property type="protein sequence ID" value="RGP89832.1"/>
    <property type="molecule type" value="Genomic_DNA"/>
</dbReference>
<dbReference type="Proteomes" id="UP000266701">
    <property type="component" value="Unassembled WGS sequence"/>
</dbReference>
<gene>
    <name evidence="1" type="ORF">BC353_09735</name>
</gene>